<proteinExistence type="predicted"/>
<organism evidence="1">
    <name type="scientific">marine sediment metagenome</name>
    <dbReference type="NCBI Taxonomy" id="412755"/>
    <lineage>
        <taxon>unclassified sequences</taxon>
        <taxon>metagenomes</taxon>
        <taxon>ecological metagenomes</taxon>
    </lineage>
</organism>
<feature type="non-terminal residue" evidence="1">
    <location>
        <position position="36"/>
    </location>
</feature>
<comment type="caution">
    <text evidence="1">The sequence shown here is derived from an EMBL/GenBank/DDBJ whole genome shotgun (WGS) entry which is preliminary data.</text>
</comment>
<sequence length="36" mass="4360">MFYHTLSGEEKEKIKNGIFWQKKIIQKSIDDNTLYI</sequence>
<reference evidence="1" key="1">
    <citation type="journal article" date="2015" name="Nature">
        <title>Complex archaea that bridge the gap between prokaryotes and eukaryotes.</title>
        <authorList>
            <person name="Spang A."/>
            <person name="Saw J.H."/>
            <person name="Jorgensen S.L."/>
            <person name="Zaremba-Niedzwiedzka K."/>
            <person name="Martijn J."/>
            <person name="Lind A.E."/>
            <person name="van Eijk R."/>
            <person name="Schleper C."/>
            <person name="Guy L."/>
            <person name="Ettema T.J."/>
        </authorList>
    </citation>
    <scope>NUCLEOTIDE SEQUENCE</scope>
</reference>
<name>A0A0F9EPP3_9ZZZZ</name>
<gene>
    <name evidence="1" type="ORF">LCGC14_2048410</name>
</gene>
<dbReference type="AlphaFoldDB" id="A0A0F9EPP3"/>
<dbReference type="EMBL" id="LAZR01024161">
    <property type="protein sequence ID" value="KKL76088.1"/>
    <property type="molecule type" value="Genomic_DNA"/>
</dbReference>
<accession>A0A0F9EPP3</accession>
<protein>
    <submittedName>
        <fullName evidence="1">Uncharacterized protein</fullName>
    </submittedName>
</protein>
<evidence type="ECO:0000313" key="1">
    <source>
        <dbReference type="EMBL" id="KKL76088.1"/>
    </source>
</evidence>